<evidence type="ECO:0000256" key="2">
    <source>
        <dbReference type="ARBA" id="ARBA00005395"/>
    </source>
</evidence>
<evidence type="ECO:0000256" key="6">
    <source>
        <dbReference type="ARBA" id="ARBA00022842"/>
    </source>
</evidence>
<keyword evidence="5" id="KW-0479">Metal-binding</keyword>
<feature type="binding site" evidence="11">
    <location>
        <begin position="69"/>
        <end position="71"/>
    </location>
    <ligand>
        <name>acetyl-CoA</name>
        <dbReference type="ChEBI" id="CHEBI:57288"/>
    </ligand>
</feature>
<dbReference type="InterPro" id="IPR043690">
    <property type="entry name" value="RimI"/>
</dbReference>
<evidence type="ECO:0000259" key="12">
    <source>
        <dbReference type="PROSITE" id="PS51186"/>
    </source>
</evidence>
<keyword evidence="7 11" id="KW-0012">Acyltransferase</keyword>
<sequence>MNTISSLETTDLPAAFHIEQRAHTFPWSEKTFASNQGERYLNFQLTQNGKMAAFAITQVVLDEATLFNIAVDPDYQRQGLGRALLEHLIDELEKRGVATLWLEVRASNAAAIALYESLGFNEATIRRNYYPTTDAYSSQSRRRHHHGVTNQYVRQGGIMKWDWIFFDADETLFTFDSFTGLQRMFLDYSVTFTAEDFQDYQAVNKPLWVDYQNGVITSLQLQHGRFESWAERLNVEPGKLNEAFINAMAEICTPLPGAVSLLNAIRGNAKIGIITNGFSALQQVRLERTGLRDYFDLLVISEEVALALPNRIRKFSIMRWNRRAILTVHAC</sequence>
<dbReference type="GO" id="GO:0046872">
    <property type="term" value="F:metal ion binding"/>
    <property type="evidence" value="ECO:0007669"/>
    <property type="project" value="UniProtKB-KW"/>
</dbReference>
<dbReference type="PANTHER" id="PTHR47478">
    <property type="match status" value="1"/>
</dbReference>
<comment type="function">
    <text evidence="11">Acetylates the N-terminal alanine of ribosomal protein bS18.</text>
</comment>
<name>A0A8S0G3X5_ECOLX</name>
<dbReference type="Pfam" id="PF00583">
    <property type="entry name" value="Acetyltransf_1"/>
    <property type="match status" value="1"/>
</dbReference>
<dbReference type="InterPro" id="IPR023198">
    <property type="entry name" value="PGP-like_dom2"/>
</dbReference>
<evidence type="ECO:0000313" key="13">
    <source>
        <dbReference type="EMBL" id="BBU86957.1"/>
    </source>
</evidence>
<dbReference type="FunFam" id="3.40.630.30:FF:000018">
    <property type="entry name" value="[Ribosomal protein S18]-alanine N-acetyltransferase"/>
    <property type="match status" value="1"/>
</dbReference>
<dbReference type="InterPro" id="IPR052550">
    <property type="entry name" value="Pyrimidine_5'-ntase_YjjG"/>
</dbReference>
<evidence type="ECO:0000313" key="14">
    <source>
        <dbReference type="Proteomes" id="UP000467488"/>
    </source>
</evidence>
<reference evidence="13 14" key="1">
    <citation type="submission" date="2020-01" db="EMBL/GenBank/DDBJ databases">
        <title>Dynamics of blaIMP-6 dissemination in carbapenem resistant Enterobacteriacea isolated from regional surveillance in Osaka, Japan.</title>
        <authorList>
            <person name="Abe R."/>
            <person name="Akeda Y."/>
            <person name="Sugawara Y."/>
            <person name="Yamamoto N."/>
            <person name="Tomono K."/>
            <person name="Takeuchi D."/>
            <person name="Kawahara R."/>
            <person name="Hamada S."/>
        </authorList>
    </citation>
    <scope>NUCLEOTIDE SEQUENCE [LARGE SCALE GENOMIC DNA]</scope>
    <source>
        <strain evidence="13 14">E300</strain>
    </source>
</reference>
<comment type="similarity">
    <text evidence="2 11">Belongs to the acetyltransferase family. RimI subfamily.</text>
</comment>
<dbReference type="Gene3D" id="1.10.150.240">
    <property type="entry name" value="Putative phosphatase, domain 2"/>
    <property type="match status" value="1"/>
</dbReference>
<gene>
    <name evidence="11" type="primary">rimI</name>
    <name evidence="13" type="ORF">EIMP300_83570</name>
</gene>
<dbReference type="InterPro" id="IPR000182">
    <property type="entry name" value="GNAT_dom"/>
</dbReference>
<dbReference type="EC" id="2.3.1.266" evidence="9 11"/>
<dbReference type="CDD" id="cd04301">
    <property type="entry name" value="NAT_SF"/>
    <property type="match status" value="1"/>
</dbReference>
<keyword evidence="4 11" id="KW-0808">Transferase</keyword>
<dbReference type="Pfam" id="PF00702">
    <property type="entry name" value="Hydrolase"/>
    <property type="match status" value="1"/>
</dbReference>
<keyword evidence="3 11" id="KW-0963">Cytoplasm</keyword>
<dbReference type="SUPFAM" id="SSF55729">
    <property type="entry name" value="Acyl-CoA N-acyltransferases (Nat)"/>
    <property type="match status" value="1"/>
</dbReference>
<dbReference type="NCBIfam" id="NF006976">
    <property type="entry name" value="PRK09449.1"/>
    <property type="match status" value="1"/>
</dbReference>
<evidence type="ECO:0000256" key="1">
    <source>
        <dbReference type="ARBA" id="ARBA00004496"/>
    </source>
</evidence>
<evidence type="ECO:0000256" key="5">
    <source>
        <dbReference type="ARBA" id="ARBA00022723"/>
    </source>
</evidence>
<dbReference type="InterPro" id="IPR016181">
    <property type="entry name" value="Acyl_CoA_acyltransferase"/>
</dbReference>
<protein>
    <recommendedName>
        <fullName evidence="10 11">[Ribosomal protein bS18]-alanine N-acetyltransferase</fullName>
        <ecNumber evidence="9 11">2.3.1.266</ecNumber>
    </recommendedName>
</protein>
<keyword evidence="6" id="KW-0460">Magnesium</keyword>
<dbReference type="NCBIfam" id="NF007025">
    <property type="entry name" value="PRK09491.1"/>
    <property type="match status" value="1"/>
</dbReference>
<feature type="domain" description="N-acetyltransferase" evidence="12">
    <location>
        <begin position="2"/>
        <end position="143"/>
    </location>
</feature>
<evidence type="ECO:0000256" key="11">
    <source>
        <dbReference type="HAMAP-Rule" id="MF_02210"/>
    </source>
</evidence>
<evidence type="ECO:0000256" key="10">
    <source>
        <dbReference type="ARBA" id="ARBA00072527"/>
    </source>
</evidence>
<dbReference type="GO" id="GO:0005737">
    <property type="term" value="C:cytoplasm"/>
    <property type="evidence" value="ECO:0007669"/>
    <property type="project" value="UniProtKB-SubCell"/>
</dbReference>
<evidence type="ECO:0000256" key="3">
    <source>
        <dbReference type="ARBA" id="ARBA00022490"/>
    </source>
</evidence>
<dbReference type="InterPro" id="IPR036412">
    <property type="entry name" value="HAD-like_sf"/>
</dbReference>
<dbReference type="Gene3D" id="3.40.630.30">
    <property type="match status" value="1"/>
</dbReference>
<organism evidence="13 14">
    <name type="scientific">Escherichia coli</name>
    <dbReference type="NCBI Taxonomy" id="562"/>
    <lineage>
        <taxon>Bacteria</taxon>
        <taxon>Pseudomonadati</taxon>
        <taxon>Pseudomonadota</taxon>
        <taxon>Gammaproteobacteria</taxon>
        <taxon>Enterobacterales</taxon>
        <taxon>Enterobacteriaceae</taxon>
        <taxon>Escherichia</taxon>
    </lineage>
</organism>
<dbReference type="PANTHER" id="PTHR47478:SF1">
    <property type="entry name" value="PYRIMIDINE 5'-NUCLEOTIDASE YJJG"/>
    <property type="match status" value="1"/>
</dbReference>
<feature type="binding site" evidence="11">
    <location>
        <position position="108"/>
    </location>
    <ligand>
        <name>acetyl-CoA</name>
        <dbReference type="ChEBI" id="CHEBI:57288"/>
    </ligand>
</feature>
<dbReference type="EMBL" id="AP022360">
    <property type="protein sequence ID" value="BBU86957.1"/>
    <property type="molecule type" value="Genomic_DNA"/>
</dbReference>
<evidence type="ECO:0000256" key="4">
    <source>
        <dbReference type="ARBA" id="ARBA00022679"/>
    </source>
</evidence>
<dbReference type="PROSITE" id="PS51186">
    <property type="entry name" value="GNAT"/>
    <property type="match status" value="1"/>
</dbReference>
<dbReference type="SUPFAM" id="SSF56784">
    <property type="entry name" value="HAD-like"/>
    <property type="match status" value="1"/>
</dbReference>
<comment type="catalytic activity">
    <reaction evidence="8 11">
        <text>N-terminal L-alanyl-[ribosomal protein bS18] + acetyl-CoA = N-terminal N(alpha)-acetyl-L-alanyl-[ribosomal protein bS18] + CoA + H(+)</text>
        <dbReference type="Rhea" id="RHEA:43756"/>
        <dbReference type="Rhea" id="RHEA-COMP:10676"/>
        <dbReference type="Rhea" id="RHEA-COMP:10677"/>
        <dbReference type="ChEBI" id="CHEBI:15378"/>
        <dbReference type="ChEBI" id="CHEBI:57287"/>
        <dbReference type="ChEBI" id="CHEBI:57288"/>
        <dbReference type="ChEBI" id="CHEBI:64718"/>
        <dbReference type="ChEBI" id="CHEBI:83683"/>
        <dbReference type="EC" id="2.3.1.266"/>
    </reaction>
</comment>
<evidence type="ECO:0000256" key="9">
    <source>
        <dbReference type="ARBA" id="ARBA00067002"/>
    </source>
</evidence>
<evidence type="ECO:0000256" key="7">
    <source>
        <dbReference type="ARBA" id="ARBA00023315"/>
    </source>
</evidence>
<dbReference type="Gene3D" id="3.40.50.1000">
    <property type="entry name" value="HAD superfamily/HAD-like"/>
    <property type="match status" value="1"/>
</dbReference>
<dbReference type="GO" id="GO:0008999">
    <property type="term" value="F:protein-N-terminal-alanine acetyltransferase activity"/>
    <property type="evidence" value="ECO:0007669"/>
    <property type="project" value="UniProtKB-UniRule"/>
</dbReference>
<feature type="active site" description="Proton donor" evidence="11">
    <location>
        <position position="115"/>
    </location>
</feature>
<dbReference type="Proteomes" id="UP000467488">
    <property type="component" value="Chromosome"/>
</dbReference>
<dbReference type="InterPro" id="IPR006464">
    <property type="entry name" value="AcTrfase_RimI/Ard1"/>
</dbReference>
<feature type="active site" description="Proton acceptor" evidence="11">
    <location>
        <position position="103"/>
    </location>
</feature>
<accession>A0A8S0G3X5</accession>
<dbReference type="InterPro" id="IPR023214">
    <property type="entry name" value="HAD_sf"/>
</dbReference>
<proteinExistence type="inferred from homology"/>
<dbReference type="AlphaFoldDB" id="A0A8S0G3X5"/>
<comment type="caution">
    <text evidence="11">Lacks conserved residue(s) required for the propagation of feature annotation.</text>
</comment>
<comment type="subcellular location">
    <subcellularLocation>
        <location evidence="1 11">Cytoplasm</location>
    </subcellularLocation>
</comment>
<dbReference type="HAMAP" id="MF_02210">
    <property type="entry name" value="RimI"/>
    <property type="match status" value="1"/>
</dbReference>
<evidence type="ECO:0000256" key="8">
    <source>
        <dbReference type="ARBA" id="ARBA00051697"/>
    </source>
</evidence>
<dbReference type="NCBIfam" id="TIGR01575">
    <property type="entry name" value="rimI"/>
    <property type="match status" value="1"/>
</dbReference>